<organism evidence="2 3">
    <name type="scientific">Devosia elaeis</name>
    <dbReference type="NCBI Taxonomy" id="1770058"/>
    <lineage>
        <taxon>Bacteria</taxon>
        <taxon>Pseudomonadati</taxon>
        <taxon>Pseudomonadota</taxon>
        <taxon>Alphaproteobacteria</taxon>
        <taxon>Hyphomicrobiales</taxon>
        <taxon>Devosiaceae</taxon>
        <taxon>Devosia</taxon>
    </lineage>
</organism>
<dbReference type="CDD" id="cd23763">
    <property type="entry name" value="ASKHA_ATPase_ROK"/>
    <property type="match status" value="1"/>
</dbReference>
<dbReference type="Proteomes" id="UP000078389">
    <property type="component" value="Unassembled WGS sequence"/>
</dbReference>
<comment type="caution">
    <text evidence="2">The sequence shown here is derived from an EMBL/GenBank/DDBJ whole genome shotgun (WGS) entry which is preliminary data.</text>
</comment>
<dbReference type="InterPro" id="IPR000600">
    <property type="entry name" value="ROK"/>
</dbReference>
<evidence type="ECO:0000313" key="2">
    <source>
        <dbReference type="EMBL" id="OAM77081.1"/>
    </source>
</evidence>
<reference evidence="2 3" key="1">
    <citation type="submission" date="2016-03" db="EMBL/GenBank/DDBJ databases">
        <title>Genome sequencing of Devosia sp. S37.</title>
        <authorList>
            <person name="Mohd Nor M."/>
        </authorList>
    </citation>
    <scope>NUCLEOTIDE SEQUENCE [LARGE SCALE GENOMIC DNA]</scope>
    <source>
        <strain evidence="2 3">S37</strain>
    </source>
</reference>
<accession>A0A178HW34</accession>
<proteinExistence type="inferred from homology"/>
<evidence type="ECO:0008006" key="4">
    <source>
        <dbReference type="Google" id="ProtNLM"/>
    </source>
</evidence>
<dbReference type="STRING" id="1770058.A3840_10620"/>
<dbReference type="InterPro" id="IPR043129">
    <property type="entry name" value="ATPase_NBD"/>
</dbReference>
<evidence type="ECO:0000256" key="1">
    <source>
        <dbReference type="ARBA" id="ARBA00006479"/>
    </source>
</evidence>
<dbReference type="RefSeq" id="WP_067456031.1">
    <property type="nucleotide sequence ID" value="NZ_LVVY01000086.1"/>
</dbReference>
<name>A0A178HW34_9HYPH</name>
<protein>
    <recommendedName>
        <fullName evidence="4">Sugar kinase</fullName>
    </recommendedName>
</protein>
<dbReference type="Gene3D" id="3.30.420.40">
    <property type="match status" value="2"/>
</dbReference>
<dbReference type="AlphaFoldDB" id="A0A178HW34"/>
<dbReference type="PANTHER" id="PTHR18964">
    <property type="entry name" value="ROK (REPRESSOR, ORF, KINASE) FAMILY"/>
    <property type="match status" value="1"/>
</dbReference>
<gene>
    <name evidence="2" type="ORF">A3840_10620</name>
</gene>
<keyword evidence="3" id="KW-1185">Reference proteome</keyword>
<dbReference type="EMBL" id="LVVY01000086">
    <property type="protein sequence ID" value="OAM77081.1"/>
    <property type="molecule type" value="Genomic_DNA"/>
</dbReference>
<dbReference type="PANTHER" id="PTHR18964:SF149">
    <property type="entry name" value="BIFUNCTIONAL UDP-N-ACETYLGLUCOSAMINE 2-EPIMERASE_N-ACETYLMANNOSAMINE KINASE"/>
    <property type="match status" value="1"/>
</dbReference>
<sequence length="362" mass="36794">MMGGEALQRPALAQRIGLSRLAVTELLADLETRGMVHVDGALGGAPGRSHLSYALKADAALALGFDVGGTKVAAAIADLRGHILAESVEPTAQDGTAGLAAQLDRMAESLCERAGTPRFRLRMAAMGVPAAVHPHSAELSLAGNLPGLEANNARAAFAEALGIDVLIDNDVNLALLAEASGGVAAGRDNVAFVALGTGIGGALMINGHLLRGAHGGAGEMGYMPLWRIEPAGVAALEDRVGEAGIRRAYVAAGGDANHSVRDIFAAAEGGQAIAVAVLDAVSAEVARALLAILALLDPDIVVFGGSIGSRLEFIARVEQRIAAAWPRPISIARSSTGGRAGLIGALELARNAMLDDMFGPMP</sequence>
<comment type="similarity">
    <text evidence="1">Belongs to the ROK (NagC/XylR) family.</text>
</comment>
<dbReference type="SUPFAM" id="SSF53067">
    <property type="entry name" value="Actin-like ATPase domain"/>
    <property type="match status" value="1"/>
</dbReference>
<evidence type="ECO:0000313" key="3">
    <source>
        <dbReference type="Proteomes" id="UP000078389"/>
    </source>
</evidence>
<dbReference type="Pfam" id="PF00480">
    <property type="entry name" value="ROK"/>
    <property type="match status" value="1"/>
</dbReference>